<dbReference type="AlphaFoldDB" id="A0A1X6NZ97"/>
<dbReference type="GO" id="GO:0006629">
    <property type="term" value="P:lipid metabolic process"/>
    <property type="evidence" value="ECO:0007669"/>
    <property type="project" value="InterPro"/>
</dbReference>
<dbReference type="InterPro" id="IPR002921">
    <property type="entry name" value="Fungal_lipase-type"/>
</dbReference>
<dbReference type="Gene3D" id="3.40.50.1820">
    <property type="entry name" value="alpha/beta hydrolase"/>
    <property type="match status" value="1"/>
</dbReference>
<organism evidence="2 3">
    <name type="scientific">Porphyra umbilicalis</name>
    <name type="common">Purple laver</name>
    <name type="synonym">Red alga</name>
    <dbReference type="NCBI Taxonomy" id="2786"/>
    <lineage>
        <taxon>Eukaryota</taxon>
        <taxon>Rhodophyta</taxon>
        <taxon>Bangiophyceae</taxon>
        <taxon>Bangiales</taxon>
        <taxon>Bangiaceae</taxon>
        <taxon>Porphyra</taxon>
    </lineage>
</organism>
<dbReference type="InterPro" id="IPR051218">
    <property type="entry name" value="Sec_MonoDiacylglyc_Lipase"/>
</dbReference>
<evidence type="ECO:0000313" key="2">
    <source>
        <dbReference type="EMBL" id="OSX73846.1"/>
    </source>
</evidence>
<evidence type="ECO:0000313" key="3">
    <source>
        <dbReference type="Proteomes" id="UP000218209"/>
    </source>
</evidence>
<dbReference type="PANTHER" id="PTHR45856">
    <property type="entry name" value="ALPHA/BETA-HYDROLASES SUPERFAMILY PROTEIN"/>
    <property type="match status" value="1"/>
</dbReference>
<sequence>MSATTAATSGDAVAAAPTDEETAIIQTLAAAAPPSDQKDAAVQAKNDLEVNHAHGGNYWLEAEALGAAREAKIRNRQDGTSAAKEDELRDELLLYLHGLAQAAKYLTEAEETVEAAEDPLPSFLSNGFAPSISDDDELCDVHLALPACALVRLLKCDAAKLENGDIAAWEPVTEQLARESPLRGGTYKVVWGTAVAACPMMLLHYESTDMRRSVLIVVVKSTANAVAWLRNLCIELVDVPLEWHIPSDEPHGAQKQKVHAGFRAVVNGFKLSCLDKEIQGKLVDHEENGLVGTQMKVVFAGHSLGAAVATLLAARHGTRDNPARLVTFGGPRVGNDALQTAIQRLTVHTRVATPGDPVPGLPCWWRHNYYAPALANAHWALHPPADDDVSAAAVMKTFGTDATASLTNVLSCSQLRRFLVEHPMHYYLERMLLYYNRL</sequence>
<dbReference type="CDD" id="cd00519">
    <property type="entry name" value="Lipase_3"/>
    <property type="match status" value="1"/>
</dbReference>
<name>A0A1X6NZ97_PORUM</name>
<dbReference type="EMBL" id="KV918976">
    <property type="protein sequence ID" value="OSX73846.1"/>
    <property type="molecule type" value="Genomic_DNA"/>
</dbReference>
<dbReference type="Pfam" id="PF01764">
    <property type="entry name" value="Lipase_3"/>
    <property type="match status" value="1"/>
</dbReference>
<protein>
    <recommendedName>
        <fullName evidence="1">Fungal lipase-type domain-containing protein</fullName>
    </recommendedName>
</protein>
<dbReference type="InterPro" id="IPR029058">
    <property type="entry name" value="AB_hydrolase_fold"/>
</dbReference>
<dbReference type="PANTHER" id="PTHR45856:SF24">
    <property type="entry name" value="FUNGAL LIPASE-LIKE DOMAIN-CONTAINING PROTEIN"/>
    <property type="match status" value="1"/>
</dbReference>
<dbReference type="Proteomes" id="UP000218209">
    <property type="component" value="Unassembled WGS sequence"/>
</dbReference>
<evidence type="ECO:0000259" key="1">
    <source>
        <dbReference type="Pfam" id="PF01764"/>
    </source>
</evidence>
<dbReference type="SUPFAM" id="SSF53474">
    <property type="entry name" value="alpha/beta-Hydrolases"/>
    <property type="match status" value="1"/>
</dbReference>
<keyword evidence="3" id="KW-1185">Reference proteome</keyword>
<accession>A0A1X6NZ97</accession>
<dbReference type="OrthoDB" id="2123913at2759"/>
<feature type="domain" description="Fungal lipase-type" evidence="1">
    <location>
        <begin position="217"/>
        <end position="363"/>
    </location>
</feature>
<reference evidence="2 3" key="1">
    <citation type="submission" date="2017-03" db="EMBL/GenBank/DDBJ databases">
        <title>WGS assembly of Porphyra umbilicalis.</title>
        <authorList>
            <person name="Brawley S.H."/>
            <person name="Blouin N.A."/>
            <person name="Ficko-Blean E."/>
            <person name="Wheeler G.L."/>
            <person name="Lohr M."/>
            <person name="Goodson H.V."/>
            <person name="Jenkins J.W."/>
            <person name="Blaby-Haas C.E."/>
            <person name="Helliwell K.E."/>
            <person name="Chan C."/>
            <person name="Marriage T."/>
            <person name="Bhattacharya D."/>
            <person name="Klein A.S."/>
            <person name="Badis Y."/>
            <person name="Brodie J."/>
            <person name="Cao Y."/>
            <person name="Collen J."/>
            <person name="Dittami S.M."/>
            <person name="Gachon C.M."/>
            <person name="Green B.R."/>
            <person name="Karpowicz S."/>
            <person name="Kim J.W."/>
            <person name="Kudahl U."/>
            <person name="Lin S."/>
            <person name="Michel G."/>
            <person name="Mittag M."/>
            <person name="Olson B.J."/>
            <person name="Pangilinan J."/>
            <person name="Peng Y."/>
            <person name="Qiu H."/>
            <person name="Shu S."/>
            <person name="Singer J.T."/>
            <person name="Smith A.G."/>
            <person name="Sprecher B.N."/>
            <person name="Wagner V."/>
            <person name="Wang W."/>
            <person name="Wang Z.-Y."/>
            <person name="Yan J."/>
            <person name="Yarish C."/>
            <person name="Zoeuner-Riek S."/>
            <person name="Zhuang Y."/>
            <person name="Zou Y."/>
            <person name="Lindquist E.A."/>
            <person name="Grimwood J."/>
            <person name="Barry K."/>
            <person name="Rokhsar D.S."/>
            <person name="Schmutz J."/>
            <person name="Stiller J.W."/>
            <person name="Grossman A.R."/>
            <person name="Prochnik S.E."/>
        </authorList>
    </citation>
    <scope>NUCLEOTIDE SEQUENCE [LARGE SCALE GENOMIC DNA]</scope>
    <source>
        <strain evidence="2">4086291</strain>
    </source>
</reference>
<proteinExistence type="predicted"/>
<gene>
    <name evidence="2" type="ORF">BU14_0324s0009</name>
</gene>